<dbReference type="EMBL" id="NAJP01000005">
    <property type="protein sequence ID" value="TKA47500.1"/>
    <property type="molecule type" value="Genomic_DNA"/>
</dbReference>
<keyword evidence="1" id="KW-0812">Transmembrane</keyword>
<name>A0A4U0VEL2_9PEZI</name>
<evidence type="ECO:0000256" key="1">
    <source>
        <dbReference type="SAM" id="Phobius"/>
    </source>
</evidence>
<evidence type="ECO:0008006" key="4">
    <source>
        <dbReference type="Google" id="ProtNLM"/>
    </source>
</evidence>
<dbReference type="SUPFAM" id="SSF54427">
    <property type="entry name" value="NTF2-like"/>
    <property type="match status" value="1"/>
</dbReference>
<sequence>MHASTFSYSITRPYPFRWLTPVVFLGCVVFLALFSIINYISTGYQLVVVQSSNPNATIEDNPWMRHWPSFFTSKVQPTCQTVNLALGSEWFTNQTALTYTLTDVWQPDDDGGAGAGYGVAPSLTYSSNVIEDCRVNSVEIDYASMDRTAIQMAYSPFGAVVRTYTTCSITGVNGTTNFNLTNEYDYVPSDLSFSGLYSFLGTNFLSRNQTSKSSLWWGESLMSMYWAFSNAKMQTIADNQTSYKQPAIRKGTLYFYPNDDSQTTSMTDPSFFECDFRFVVDKGQGAYDFLMPSTYGEYRQYTSLANLLASEAYPNIWQEADVLAKAAYSTVLTDLGQVNAPANILTDRGLLSYFTANFSETRHGIANAYPGPADQRYGTMNSGPLGATPSVMSAKYLCQIPQRKPAGILFWSIAVADLVFLQALWFMFRFVPSSIMPSEQPPTVMSTDQTPDEQKNIGVCKQYMSIAYSPKENKGASSVQHLCHPDAWFWSPSTFPGCTTPMDYAASHSHVMASVNDLHIVRYDQAWAKNGHVLLRYTAEGNFKGEPYMGIEANGNHARWNAAAIFEVEEGKIRSFTKDWDQKVMQIQLGWAPVKESENPRWNLEALRHPEEMRERKG</sequence>
<dbReference type="STRING" id="329885.A0A4U0VEL2"/>
<proteinExistence type="predicted"/>
<evidence type="ECO:0000313" key="3">
    <source>
        <dbReference type="Proteomes" id="UP000310066"/>
    </source>
</evidence>
<protein>
    <recommendedName>
        <fullName evidence="4">SnoaL-like domain-containing protein</fullName>
    </recommendedName>
</protein>
<dbReference type="Pfam" id="PF07366">
    <property type="entry name" value="SnoaL"/>
    <property type="match status" value="1"/>
</dbReference>
<comment type="caution">
    <text evidence="2">The sequence shown here is derived from an EMBL/GenBank/DDBJ whole genome shotgun (WGS) entry which is preliminary data.</text>
</comment>
<gene>
    <name evidence="2" type="ORF">B0A54_01872</name>
</gene>
<dbReference type="Gene3D" id="3.10.450.50">
    <property type="match status" value="1"/>
</dbReference>
<feature type="transmembrane region" description="Helical" evidence="1">
    <location>
        <begin position="18"/>
        <end position="40"/>
    </location>
</feature>
<dbReference type="Proteomes" id="UP000310066">
    <property type="component" value="Unassembled WGS sequence"/>
</dbReference>
<dbReference type="InterPro" id="IPR032710">
    <property type="entry name" value="NTF2-like_dom_sf"/>
</dbReference>
<reference evidence="2 3" key="1">
    <citation type="submission" date="2017-03" db="EMBL/GenBank/DDBJ databases">
        <title>Genomes of endolithic fungi from Antarctica.</title>
        <authorList>
            <person name="Coleine C."/>
            <person name="Masonjones S."/>
            <person name="Stajich J.E."/>
        </authorList>
    </citation>
    <scope>NUCLEOTIDE SEQUENCE [LARGE SCALE GENOMIC DNA]</scope>
    <source>
        <strain evidence="2 3">CCFEE 5311</strain>
    </source>
</reference>
<dbReference type="InterPro" id="IPR009959">
    <property type="entry name" value="Cyclase_SnoaL-like"/>
</dbReference>
<dbReference type="OrthoDB" id="3220769at2759"/>
<dbReference type="AlphaFoldDB" id="A0A4U0VEL2"/>
<organism evidence="2 3">
    <name type="scientific">Friedmanniomyces endolithicus</name>
    <dbReference type="NCBI Taxonomy" id="329885"/>
    <lineage>
        <taxon>Eukaryota</taxon>
        <taxon>Fungi</taxon>
        <taxon>Dikarya</taxon>
        <taxon>Ascomycota</taxon>
        <taxon>Pezizomycotina</taxon>
        <taxon>Dothideomycetes</taxon>
        <taxon>Dothideomycetidae</taxon>
        <taxon>Mycosphaerellales</taxon>
        <taxon>Teratosphaeriaceae</taxon>
        <taxon>Friedmanniomyces</taxon>
    </lineage>
</organism>
<keyword evidence="1" id="KW-0472">Membrane</keyword>
<evidence type="ECO:0000313" key="2">
    <source>
        <dbReference type="EMBL" id="TKA47500.1"/>
    </source>
</evidence>
<dbReference type="GO" id="GO:0030638">
    <property type="term" value="P:polyketide metabolic process"/>
    <property type="evidence" value="ECO:0007669"/>
    <property type="project" value="InterPro"/>
</dbReference>
<accession>A0A4U0VEL2</accession>
<keyword evidence="1" id="KW-1133">Transmembrane helix</keyword>
<feature type="transmembrane region" description="Helical" evidence="1">
    <location>
        <begin position="408"/>
        <end position="428"/>
    </location>
</feature>